<dbReference type="SUPFAM" id="SSF56112">
    <property type="entry name" value="Protein kinase-like (PK-like)"/>
    <property type="match status" value="1"/>
</dbReference>
<name>A0ABQ8XW15_9EUKA</name>
<proteinExistence type="predicted"/>
<protein>
    <submittedName>
        <fullName evidence="6">Myosin heavy chain</fullName>
    </submittedName>
</protein>
<evidence type="ECO:0000256" key="2">
    <source>
        <dbReference type="ARBA" id="ARBA00022679"/>
    </source>
</evidence>
<feature type="region of interest" description="Disordered" evidence="4">
    <location>
        <begin position="611"/>
        <end position="636"/>
    </location>
</feature>
<accession>A0ABQ8XW15</accession>
<feature type="compositionally biased region" description="Basic residues" evidence="4">
    <location>
        <begin position="513"/>
        <end position="531"/>
    </location>
</feature>
<dbReference type="InterPro" id="IPR011009">
    <property type="entry name" value="Kinase-like_dom_sf"/>
</dbReference>
<dbReference type="Gene3D" id="3.20.200.10">
    <property type="entry name" value="MHCK/EF2 kinase"/>
    <property type="match status" value="1"/>
</dbReference>
<dbReference type="SMART" id="SM00811">
    <property type="entry name" value="Alpha_kinase"/>
    <property type="match status" value="1"/>
</dbReference>
<comment type="caution">
    <text evidence="6">The sequence shown here is derived from an EMBL/GenBank/DDBJ whole genome shotgun (WGS) entry which is preliminary data.</text>
</comment>
<organism evidence="6 7">
    <name type="scientific">Anaeramoeba flamelloides</name>
    <dbReference type="NCBI Taxonomy" id="1746091"/>
    <lineage>
        <taxon>Eukaryota</taxon>
        <taxon>Metamonada</taxon>
        <taxon>Anaeramoebidae</taxon>
        <taxon>Anaeramoeba</taxon>
    </lineage>
</organism>
<dbReference type="Proteomes" id="UP001150062">
    <property type="component" value="Unassembled WGS sequence"/>
</dbReference>
<reference evidence="6" key="1">
    <citation type="submission" date="2022-08" db="EMBL/GenBank/DDBJ databases">
        <title>Novel sulfate-reducing endosymbionts in the free-living metamonad Anaeramoeba.</title>
        <authorList>
            <person name="Jerlstrom-Hultqvist J."/>
            <person name="Cepicka I."/>
            <person name="Gallot-Lavallee L."/>
            <person name="Salas-Leiva D."/>
            <person name="Curtis B.A."/>
            <person name="Zahonova K."/>
            <person name="Pipaliya S."/>
            <person name="Dacks J."/>
            <person name="Roger A.J."/>
        </authorList>
    </citation>
    <scope>NUCLEOTIDE SEQUENCE</scope>
    <source>
        <strain evidence="6">Schooner1</strain>
    </source>
</reference>
<dbReference type="InterPro" id="IPR004166">
    <property type="entry name" value="a-kinase_dom"/>
</dbReference>
<feature type="region of interest" description="Disordered" evidence="4">
    <location>
        <begin position="12"/>
        <end position="132"/>
    </location>
</feature>
<keyword evidence="2" id="KW-0808">Transferase</keyword>
<evidence type="ECO:0000256" key="1">
    <source>
        <dbReference type="ARBA" id="ARBA00022527"/>
    </source>
</evidence>
<feature type="compositionally biased region" description="Basic and acidic residues" evidence="4">
    <location>
        <begin position="374"/>
        <end position="394"/>
    </location>
</feature>
<feature type="compositionally biased region" description="Basic and acidic residues" evidence="4">
    <location>
        <begin position="611"/>
        <end position="620"/>
    </location>
</feature>
<dbReference type="PROSITE" id="PS51158">
    <property type="entry name" value="ALPHA_KINASE"/>
    <property type="match status" value="1"/>
</dbReference>
<feature type="compositionally biased region" description="Basic and acidic residues" evidence="4">
    <location>
        <begin position="169"/>
        <end position="196"/>
    </location>
</feature>
<dbReference type="EMBL" id="JAOAOG010000243">
    <property type="protein sequence ID" value="KAJ6236535.1"/>
    <property type="molecule type" value="Genomic_DNA"/>
</dbReference>
<keyword evidence="3" id="KW-0418">Kinase</keyword>
<feature type="region of interest" description="Disordered" evidence="4">
    <location>
        <begin position="300"/>
        <end position="356"/>
    </location>
</feature>
<feature type="region of interest" description="Disordered" evidence="4">
    <location>
        <begin position="156"/>
        <end position="198"/>
    </location>
</feature>
<keyword evidence="7" id="KW-1185">Reference proteome</keyword>
<feature type="compositionally biased region" description="Basic residues" evidence="4">
    <location>
        <begin position="550"/>
        <end position="566"/>
    </location>
</feature>
<feature type="compositionally biased region" description="Polar residues" evidence="4">
    <location>
        <begin position="569"/>
        <end position="578"/>
    </location>
</feature>
<sequence>MNKNDVMKLIEKFSKEGSTTNSNTTKTAGPKRQYKSSLFTKKTTNQTFIKKKQTQPLTRRNPPIKSNKILVTNKQRFSAPKKENELEKNPRFQTQKSKYSYPPKKKISAIKVSTPKEDENKTKSQPQKKIEELTQKKLEELTQRNKKLENEIQQLEEKQNQLEVNTKQKINDLEKEKKNLDQENQKNKNGYEDLKKKNNKMLQEFEKMKQDFEKEIEKTKKLKLEIESKNEKILELETKLKKEKEKEKEKEKKQKVNHQEKAEEEKVEEKEKDKEKDKIQYSKFKNKIENLEDQIKTIKLENKELKLKNEDLRKDNNKTKQHLEEEKEENVKLKDKIKSNESESNNSTHKIEQERLKFEEQIGNLKQTITSINKDNEKLNNDLKENKKKEHEKSSSLIQQNEFLEKQNKSQENKNNSLEKKIEKLTKDNGLLQEQVLTLKENLNKAEQREVEIEKNHNKEIQKILNQNKEEQEKIKKQENKETNETEETNKSEETEETEEIKEQNEKNEKNKEKKRKEKNKSGNKKRKTKKTTQTNNLISDDQIEDNNKVKTKKKKPKKDQKKKHLASSGKQSKNQGIQLPIKKHDLDDSPDTTKMPIYINQIKEKPNLLKKEYELETQPKKTSKGKRNKREKGLKNDPRTEVIQLCILLSSDNLKTDRVILLNAIEFARDEINKLNKKLLFKVSCIIYNPEKEQSEENEGEETKKTKQNTRLKFYYKEKNKKFLLNKLKNKKQKDEANYPNLLEALQVIRKTKWKSKHNLIIHWFKKKFFKMNGLLIDDDYLTLLTKFKKQNIFYYAIGLNLKTEKKKINSFRGYYKTKKKNYLFHKISRKSEKTRFEWDGFLVNIIINVISKNDSNNKLIELIPQLSNKERKKWNNATDVTAFYPIINEKTFRTIYSDFNSKDDDDNEDEDYGQTSFVQNNKIHIELISKQSKIKISKEPFLLADTYKFYYLKDVNIPSLLVAKAFKMSEFNTEISQYLKLLKTISYTLLFAKIFNNHECIKKKICFWGKLLYSKQKNEDDFEYFFVEPFLQNYNYINLTDKEELNTIHAFRHFSYQFSNQKILIGKCNKIGDKYICPHIHSQRMVFGYEDGGYSQLLDFKEQHICNQLCKKLGLAQLRN</sequence>
<feature type="region of interest" description="Disordered" evidence="4">
    <location>
        <begin position="368"/>
        <end position="434"/>
    </location>
</feature>
<dbReference type="Pfam" id="PF02816">
    <property type="entry name" value="Alpha_kinase"/>
    <property type="match status" value="1"/>
</dbReference>
<feature type="compositionally biased region" description="Basic and acidic residues" evidence="4">
    <location>
        <begin position="450"/>
        <end position="493"/>
    </location>
</feature>
<feature type="region of interest" description="Disordered" evidence="4">
    <location>
        <begin position="240"/>
        <end position="283"/>
    </location>
</feature>
<feature type="compositionally biased region" description="Basic and acidic residues" evidence="4">
    <location>
        <begin position="80"/>
        <end position="90"/>
    </location>
</feature>
<feature type="compositionally biased region" description="Basic and acidic residues" evidence="4">
    <location>
        <begin position="300"/>
        <end position="341"/>
    </location>
</feature>
<feature type="compositionally biased region" description="Basic residues" evidence="4">
    <location>
        <begin position="622"/>
        <end position="631"/>
    </location>
</feature>
<gene>
    <name evidence="6" type="ORF">M0813_27924</name>
</gene>
<feature type="compositionally biased region" description="Polar residues" evidence="4">
    <location>
        <begin position="35"/>
        <end position="58"/>
    </location>
</feature>
<feature type="domain" description="Alpha-type protein kinase" evidence="5">
    <location>
        <begin position="906"/>
        <end position="1120"/>
    </location>
</feature>
<feature type="compositionally biased region" description="Basic and acidic residues" evidence="4">
    <location>
        <begin position="114"/>
        <end position="132"/>
    </location>
</feature>
<feature type="region of interest" description="Disordered" evidence="4">
    <location>
        <begin position="450"/>
        <end position="595"/>
    </location>
</feature>
<evidence type="ECO:0000313" key="7">
    <source>
        <dbReference type="Proteomes" id="UP001150062"/>
    </source>
</evidence>
<keyword evidence="1" id="KW-0723">Serine/threonine-protein kinase</keyword>
<evidence type="ECO:0000256" key="3">
    <source>
        <dbReference type="ARBA" id="ARBA00022777"/>
    </source>
</evidence>
<feature type="compositionally biased region" description="Polar residues" evidence="4">
    <location>
        <begin position="16"/>
        <end position="27"/>
    </location>
</feature>
<evidence type="ECO:0000259" key="5">
    <source>
        <dbReference type="PROSITE" id="PS51158"/>
    </source>
</evidence>
<feature type="compositionally biased region" description="Basic and acidic residues" evidence="4">
    <location>
        <begin position="403"/>
        <end position="427"/>
    </location>
</feature>
<evidence type="ECO:0000313" key="6">
    <source>
        <dbReference type="EMBL" id="KAJ6236535.1"/>
    </source>
</evidence>
<feature type="compositionally biased region" description="Basic and acidic residues" evidence="4">
    <location>
        <begin position="501"/>
        <end position="512"/>
    </location>
</feature>
<evidence type="ECO:0000256" key="4">
    <source>
        <dbReference type="SAM" id="MobiDB-lite"/>
    </source>
</evidence>